<protein>
    <submittedName>
        <fullName evidence="1">Uncharacterized protein</fullName>
    </submittedName>
</protein>
<reference evidence="1 2" key="1">
    <citation type="submission" date="2019-06" db="EMBL/GenBank/DDBJ databases">
        <title>Complete genome sequence of Aeromonas hydrophila bacteriophage D3.</title>
        <authorList>
            <person name="Rai S."/>
            <person name="Tyagi A."/>
            <person name="Kumar N."/>
            <person name="Singh N."/>
        </authorList>
    </citation>
    <scope>NUCLEOTIDE SEQUENCE [LARGE SCALE GENOMIC DNA]</scope>
</reference>
<evidence type="ECO:0000313" key="2">
    <source>
        <dbReference type="Proteomes" id="UP000319658"/>
    </source>
</evidence>
<accession>A0A7D6F5G1</accession>
<gene>
    <name evidence="1" type="ORF">D3_0035</name>
</gene>
<organism evidence="1 2">
    <name type="scientific">Aeromonas phage D3</name>
    <dbReference type="NCBI Taxonomy" id="2593327"/>
    <lineage>
        <taxon>Viruses</taxon>
        <taxon>Duplodnaviria</taxon>
        <taxon>Heunggongvirae</taxon>
        <taxon>Uroviricota</taxon>
        <taxon>Caudoviricetes</taxon>
        <taxon>Chimalliviridae</taxon>
        <taxon>Ludhianavirus</taxon>
        <taxon>Ludhianavirus D3</taxon>
    </lineage>
</organism>
<dbReference type="Proteomes" id="UP000319658">
    <property type="component" value="Segment"/>
</dbReference>
<proteinExistence type="predicted"/>
<sequence>MRIIFNLSRYTEELRTTNRSPEGFAFGALQQAIRDMGIPLPPASFVIASDDQHLFYNEICGIVERELISLPTPRHANLVMISPMFFQLELL</sequence>
<name>A0A7D6F5G1_9CAUD</name>
<evidence type="ECO:0000313" key="1">
    <source>
        <dbReference type="EMBL" id="QLM02894.1"/>
    </source>
</evidence>
<keyword evidence="2" id="KW-1185">Reference proteome</keyword>
<dbReference type="EMBL" id="MN102098">
    <property type="protein sequence ID" value="QLM02894.1"/>
    <property type="molecule type" value="Genomic_DNA"/>
</dbReference>